<dbReference type="InterPro" id="IPR004839">
    <property type="entry name" value="Aminotransferase_I/II_large"/>
</dbReference>
<dbReference type="EC" id="2.6.1.-" evidence="6"/>
<dbReference type="GO" id="GO:0008483">
    <property type="term" value="F:transaminase activity"/>
    <property type="evidence" value="ECO:0007669"/>
    <property type="project" value="UniProtKB-KW"/>
</dbReference>
<comment type="cofactor">
    <cofactor evidence="1 6">
        <name>pyridoxal 5'-phosphate</name>
        <dbReference type="ChEBI" id="CHEBI:597326"/>
    </cofactor>
</comment>
<protein>
    <recommendedName>
        <fullName evidence="6">Aminotransferase</fullName>
        <ecNumber evidence="6">2.6.1.-</ecNumber>
    </recommendedName>
</protein>
<keyword evidence="5" id="KW-0663">Pyridoxal phosphate</keyword>
<dbReference type="GO" id="GO:0006520">
    <property type="term" value="P:amino acid metabolic process"/>
    <property type="evidence" value="ECO:0007669"/>
    <property type="project" value="InterPro"/>
</dbReference>
<sequence>MDSHRFAARVEHLEPSSIRKMMGIAHRLVQEGKTVYEMNIGQPDIHCHPSFAEGLAAKTATGHICYSPFVGETGLRETFARYLNHHFDNRGVKHLVVEKDNVHVTVGASLALVNTFLAFINPGDEVLCIEPYFQPYVGFLAVAGGVLKTIPTFAEQGFVLPPDQEIESRITPRTRAILFNSPCNPSGRIFTEEEVTRLARLALRHNLYLIGDEVYREMILGDRESFSLLQVQLEPELMERYKNSIIVIDSASKTFSLCGARVGFVVARAPLVEAIARVTAHTVASVSDILQFGVARAYEQILSDPTFVRDLRRTYRERLDAAMDALAEFLPGVVAPRPEGAFYLMIQFPDIPDANEFAMFLLERFNLGGETVAVTPAESFYQTPGRGRNEIRLALVLSPEKIRRSIAIMGEAYKAYKVFQGLQGKASLR</sequence>
<keyword evidence="4 6" id="KW-0808">Transferase</keyword>
<evidence type="ECO:0000259" key="7">
    <source>
        <dbReference type="Pfam" id="PF00155"/>
    </source>
</evidence>
<evidence type="ECO:0000256" key="3">
    <source>
        <dbReference type="ARBA" id="ARBA00022576"/>
    </source>
</evidence>
<dbReference type="InterPro" id="IPR015424">
    <property type="entry name" value="PyrdxlP-dep_Trfase"/>
</dbReference>
<dbReference type="InterPro" id="IPR004838">
    <property type="entry name" value="NHTrfase_class1_PyrdxlP-BS"/>
</dbReference>
<name>A0A367ZIX3_9BACT</name>
<evidence type="ECO:0000256" key="4">
    <source>
        <dbReference type="ARBA" id="ARBA00022679"/>
    </source>
</evidence>
<dbReference type="InterPro" id="IPR050596">
    <property type="entry name" value="AspAT/PAT-like"/>
</dbReference>
<dbReference type="SUPFAM" id="SSF53383">
    <property type="entry name" value="PLP-dependent transferases"/>
    <property type="match status" value="1"/>
</dbReference>
<dbReference type="InterPro" id="IPR015422">
    <property type="entry name" value="PyrdxlP-dep_Trfase_small"/>
</dbReference>
<gene>
    <name evidence="8" type="ORF">OZSIB_2576</name>
</gene>
<dbReference type="GO" id="GO:0030170">
    <property type="term" value="F:pyridoxal phosphate binding"/>
    <property type="evidence" value="ECO:0007669"/>
    <property type="project" value="InterPro"/>
</dbReference>
<reference evidence="8 9" key="1">
    <citation type="submission" date="2018-05" db="EMBL/GenBank/DDBJ databases">
        <title>A metagenomic window into the 2 km-deep terrestrial subsurface aquifer revealed taxonomically and functionally diverse microbial community comprising novel uncultured bacterial lineages.</title>
        <authorList>
            <person name="Kadnikov V.V."/>
            <person name="Mardanov A.V."/>
            <person name="Beletsky A.V."/>
            <person name="Banks D."/>
            <person name="Pimenov N.V."/>
            <person name="Frank Y.A."/>
            <person name="Karnachuk O.V."/>
            <person name="Ravin N.V."/>
        </authorList>
    </citation>
    <scope>NUCLEOTIDE SEQUENCE [LARGE SCALE GENOMIC DNA]</scope>
    <source>
        <strain evidence="8">BY5</strain>
    </source>
</reference>
<dbReference type="InterPro" id="IPR015421">
    <property type="entry name" value="PyrdxlP-dep_Trfase_major"/>
</dbReference>
<dbReference type="AlphaFoldDB" id="A0A367ZIX3"/>
<evidence type="ECO:0000256" key="5">
    <source>
        <dbReference type="ARBA" id="ARBA00022898"/>
    </source>
</evidence>
<comment type="similarity">
    <text evidence="2 6">Belongs to the class-I pyridoxal-phosphate-dependent aminotransferase family.</text>
</comment>
<evidence type="ECO:0000313" key="8">
    <source>
        <dbReference type="EMBL" id="RCK77807.1"/>
    </source>
</evidence>
<evidence type="ECO:0000313" key="9">
    <source>
        <dbReference type="Proteomes" id="UP000252355"/>
    </source>
</evidence>
<organism evidence="8 9">
    <name type="scientific">Candidatus Ozemobacter sibiricus</name>
    <dbReference type="NCBI Taxonomy" id="2268124"/>
    <lineage>
        <taxon>Bacteria</taxon>
        <taxon>Candidatus Ozemobacteria</taxon>
        <taxon>Candidatus Ozemobacterales</taxon>
        <taxon>Candidatus Ozemobacteraceae</taxon>
        <taxon>Candidatus Ozemobacter</taxon>
    </lineage>
</organism>
<dbReference type="EMBL" id="QOQW01000032">
    <property type="protein sequence ID" value="RCK77807.1"/>
    <property type="molecule type" value="Genomic_DNA"/>
</dbReference>
<dbReference type="PANTHER" id="PTHR46383">
    <property type="entry name" value="ASPARTATE AMINOTRANSFERASE"/>
    <property type="match status" value="1"/>
</dbReference>
<evidence type="ECO:0000256" key="6">
    <source>
        <dbReference type="RuleBase" id="RU000481"/>
    </source>
</evidence>
<evidence type="ECO:0000256" key="1">
    <source>
        <dbReference type="ARBA" id="ARBA00001933"/>
    </source>
</evidence>
<dbReference type="PANTHER" id="PTHR46383:SF1">
    <property type="entry name" value="ASPARTATE AMINOTRANSFERASE"/>
    <property type="match status" value="1"/>
</dbReference>
<comment type="caution">
    <text evidence="8">The sequence shown here is derived from an EMBL/GenBank/DDBJ whole genome shotgun (WGS) entry which is preliminary data.</text>
</comment>
<dbReference type="Gene3D" id="3.40.640.10">
    <property type="entry name" value="Type I PLP-dependent aspartate aminotransferase-like (Major domain)"/>
    <property type="match status" value="1"/>
</dbReference>
<accession>A0A367ZIX3</accession>
<dbReference type="PROSITE" id="PS00105">
    <property type="entry name" value="AA_TRANSFER_CLASS_1"/>
    <property type="match status" value="1"/>
</dbReference>
<dbReference type="Gene3D" id="3.90.1150.10">
    <property type="entry name" value="Aspartate Aminotransferase, domain 1"/>
    <property type="match status" value="1"/>
</dbReference>
<dbReference type="Pfam" id="PF00155">
    <property type="entry name" value="Aminotran_1_2"/>
    <property type="match status" value="1"/>
</dbReference>
<dbReference type="Proteomes" id="UP000252355">
    <property type="component" value="Unassembled WGS sequence"/>
</dbReference>
<evidence type="ECO:0000256" key="2">
    <source>
        <dbReference type="ARBA" id="ARBA00007441"/>
    </source>
</evidence>
<keyword evidence="3 6" id="KW-0032">Aminotransferase</keyword>
<dbReference type="CDD" id="cd00609">
    <property type="entry name" value="AAT_like"/>
    <property type="match status" value="1"/>
</dbReference>
<proteinExistence type="inferred from homology"/>
<feature type="domain" description="Aminotransferase class I/classII large" evidence="7">
    <location>
        <begin position="66"/>
        <end position="403"/>
    </location>
</feature>